<feature type="transmembrane region" description="Helical" evidence="6">
    <location>
        <begin position="6"/>
        <end position="28"/>
    </location>
</feature>
<keyword evidence="8" id="KW-1185">Reference proteome</keyword>
<comment type="caution">
    <text evidence="7">The sequence shown here is derived from an EMBL/GenBank/DDBJ whole genome shotgun (WGS) entry which is preliminary data.</text>
</comment>
<dbReference type="PANTHER" id="PTHR30086:SF20">
    <property type="entry name" value="ARGININE EXPORTER PROTEIN ARGO-RELATED"/>
    <property type="match status" value="1"/>
</dbReference>
<keyword evidence="5 6" id="KW-0472">Membrane</keyword>
<evidence type="ECO:0000256" key="6">
    <source>
        <dbReference type="SAM" id="Phobius"/>
    </source>
</evidence>
<sequence length="214" mass="21899">MPIPEHMGGFIAAAVLVTVLPGPDFVLITRNTARGGRRGGLATAAGSVTGIAAWALLATAGLSVLVASHPAVLHALRLAGAAYLVYLGGSTILALWRARRAGDGAADAAARHGGADRSGTPYLQGLVNNLLNPKLPVMFVTVLPQFVSAPEAAVQQTALLGAVLVAMVVVWWLVYVLGISALSEIMRRRRVRQGIDLAGGVALTAFGVALALAA</sequence>
<keyword evidence="2" id="KW-1003">Cell membrane</keyword>
<evidence type="ECO:0000256" key="2">
    <source>
        <dbReference type="ARBA" id="ARBA00022475"/>
    </source>
</evidence>
<evidence type="ECO:0000256" key="5">
    <source>
        <dbReference type="ARBA" id="ARBA00023136"/>
    </source>
</evidence>
<feature type="transmembrane region" description="Helical" evidence="6">
    <location>
        <begin position="78"/>
        <end position="96"/>
    </location>
</feature>
<feature type="transmembrane region" description="Helical" evidence="6">
    <location>
        <begin position="194"/>
        <end position="213"/>
    </location>
</feature>
<accession>A0ABT4U522</accession>
<protein>
    <submittedName>
        <fullName evidence="7">LysE family translocator</fullName>
    </submittedName>
</protein>
<dbReference type="Pfam" id="PF01810">
    <property type="entry name" value="LysE"/>
    <property type="match status" value="1"/>
</dbReference>
<evidence type="ECO:0000313" key="7">
    <source>
        <dbReference type="EMBL" id="MDA2811806.1"/>
    </source>
</evidence>
<dbReference type="InterPro" id="IPR001123">
    <property type="entry name" value="LeuE-type"/>
</dbReference>
<evidence type="ECO:0000256" key="1">
    <source>
        <dbReference type="ARBA" id="ARBA00004651"/>
    </source>
</evidence>
<feature type="transmembrane region" description="Helical" evidence="6">
    <location>
        <begin position="40"/>
        <end position="66"/>
    </location>
</feature>
<keyword evidence="3 6" id="KW-0812">Transmembrane</keyword>
<dbReference type="PIRSF" id="PIRSF006324">
    <property type="entry name" value="LeuE"/>
    <property type="match status" value="1"/>
</dbReference>
<dbReference type="EMBL" id="JAQFWQ010000036">
    <property type="protein sequence ID" value="MDA2811806.1"/>
    <property type="molecule type" value="Genomic_DNA"/>
</dbReference>
<name>A0ABT4U522_9ACTN</name>
<keyword evidence="4 6" id="KW-1133">Transmembrane helix</keyword>
<comment type="subcellular location">
    <subcellularLocation>
        <location evidence="1">Cell membrane</location>
        <topology evidence="1">Multi-pass membrane protein</topology>
    </subcellularLocation>
</comment>
<evidence type="ECO:0000256" key="3">
    <source>
        <dbReference type="ARBA" id="ARBA00022692"/>
    </source>
</evidence>
<proteinExistence type="predicted"/>
<dbReference type="PANTHER" id="PTHR30086">
    <property type="entry name" value="ARGININE EXPORTER PROTEIN ARGO"/>
    <property type="match status" value="1"/>
</dbReference>
<dbReference type="Proteomes" id="UP001527866">
    <property type="component" value="Unassembled WGS sequence"/>
</dbReference>
<dbReference type="RefSeq" id="WP_270686258.1">
    <property type="nucleotide sequence ID" value="NZ_JAQFWQ010000036.1"/>
</dbReference>
<organism evidence="7 8">
    <name type="scientific">Nocardiopsis endophytica</name>
    <dbReference type="NCBI Taxonomy" id="3018445"/>
    <lineage>
        <taxon>Bacteria</taxon>
        <taxon>Bacillati</taxon>
        <taxon>Actinomycetota</taxon>
        <taxon>Actinomycetes</taxon>
        <taxon>Streptosporangiales</taxon>
        <taxon>Nocardiopsidaceae</taxon>
        <taxon>Nocardiopsis</taxon>
    </lineage>
</organism>
<evidence type="ECO:0000313" key="8">
    <source>
        <dbReference type="Proteomes" id="UP001527866"/>
    </source>
</evidence>
<reference evidence="7 8" key="1">
    <citation type="submission" date="2023-01" db="EMBL/GenBank/DDBJ databases">
        <title>Draft genome sequence of Nocardiopsis sp. RSe5-2 isolated from halophytes.</title>
        <authorList>
            <person name="Duangmal K."/>
            <person name="Chantavorakit T."/>
        </authorList>
    </citation>
    <scope>NUCLEOTIDE SEQUENCE [LARGE SCALE GENOMIC DNA]</scope>
    <source>
        <strain evidence="7 8">RSe5-2</strain>
    </source>
</reference>
<gene>
    <name evidence="7" type="ORF">O4J56_14280</name>
</gene>
<evidence type="ECO:0000256" key="4">
    <source>
        <dbReference type="ARBA" id="ARBA00022989"/>
    </source>
</evidence>
<feature type="transmembrane region" description="Helical" evidence="6">
    <location>
        <begin position="159"/>
        <end position="182"/>
    </location>
</feature>